<dbReference type="NCBIfam" id="NF003609">
    <property type="entry name" value="PRK05257.2-5"/>
    <property type="match status" value="1"/>
</dbReference>
<dbReference type="EMBL" id="BAABHA010000004">
    <property type="protein sequence ID" value="GAA4380470.1"/>
    <property type="molecule type" value="Genomic_DNA"/>
</dbReference>
<comment type="cofactor">
    <cofactor evidence="2 9">
        <name>FAD</name>
        <dbReference type="ChEBI" id="CHEBI:57692"/>
    </cofactor>
</comment>
<evidence type="ECO:0000313" key="10">
    <source>
        <dbReference type="EMBL" id="GAA4380470.1"/>
    </source>
</evidence>
<keyword evidence="8 9" id="KW-0560">Oxidoreductase</keyword>
<evidence type="ECO:0000256" key="9">
    <source>
        <dbReference type="HAMAP-Rule" id="MF_00212"/>
    </source>
</evidence>
<dbReference type="NCBIfam" id="NF003612">
    <property type="entry name" value="PRK05257.3-3"/>
    <property type="match status" value="1"/>
</dbReference>
<dbReference type="NCBIfam" id="NF003608">
    <property type="entry name" value="PRK05257.2-4"/>
    <property type="match status" value="1"/>
</dbReference>
<dbReference type="NCBIfam" id="NF003611">
    <property type="entry name" value="PRK05257.3-2"/>
    <property type="match status" value="1"/>
</dbReference>
<dbReference type="InterPro" id="IPR006231">
    <property type="entry name" value="MQO"/>
</dbReference>
<evidence type="ECO:0000256" key="4">
    <source>
        <dbReference type="ARBA" id="ARBA00006389"/>
    </source>
</evidence>
<evidence type="ECO:0000256" key="8">
    <source>
        <dbReference type="ARBA" id="ARBA00023002"/>
    </source>
</evidence>
<evidence type="ECO:0000256" key="2">
    <source>
        <dbReference type="ARBA" id="ARBA00001974"/>
    </source>
</evidence>
<sequence>MNSPANSASASPSDTVDVVLIGAGIMSATLGMMLKELQPDLSITVLERLDVAAAESSDAWNNAGTGHSAFCELNYTPQRPDGSVDISKAIAIAESFEQSKQFWAFLAEQYQVKEISRFINHIPHMSFVWGEKNVEFLRKRYAALIQSPLFKEMTYSEDPAQIEQWIPLVMEGRDQSQPVAATCMELGTDVNFGSLTRGMFALLQQKPNVSFHFNHNVEKLRQKDDGLWRVHAEDRQTGEVRKLNARFVFIGAGGGSLPLLDKSGIPEGRGFGGFPVSGQWLKCLNPEVIARHNAKVYGKAAVGSPPMSVPHLDTRMINGQRELLFGPYAGFTTKFLKKGSFLDLPLSIQLSNLRPMIIAGLKNIPLTRYLINQVRQSPADRLKSLKEYLPNARPEDWQLEIAGQRVQVIKKDEKEGGVLEFGTEVVSAADGSIAALLGASPGASTAVSIMVGLIHKCFPEKAQSAEWQAKFKQMIPSHGLKLNENPQLVEEIRTHTNAVLDLEPVPAGGKAALTNAGNR</sequence>
<organism evidence="10 11">
    <name type="scientific">Hymenobacter koreensis</name>
    <dbReference type="NCBI Taxonomy" id="1084523"/>
    <lineage>
        <taxon>Bacteria</taxon>
        <taxon>Pseudomonadati</taxon>
        <taxon>Bacteroidota</taxon>
        <taxon>Cytophagia</taxon>
        <taxon>Cytophagales</taxon>
        <taxon>Hymenobacteraceae</taxon>
        <taxon>Hymenobacter</taxon>
    </lineage>
</organism>
<dbReference type="PANTHER" id="PTHR43104">
    <property type="entry name" value="L-2-HYDROXYGLUTARATE DEHYDROGENASE, MITOCHONDRIAL"/>
    <property type="match status" value="1"/>
</dbReference>
<keyword evidence="11" id="KW-1185">Reference proteome</keyword>
<keyword evidence="7 9" id="KW-0274">FAD</keyword>
<comment type="pathway">
    <text evidence="3 9">Carbohydrate metabolism; tricarboxylic acid cycle; oxaloacetate from (S)-malate (quinone route): step 1/1.</text>
</comment>
<comment type="similarity">
    <text evidence="4 9">Belongs to the MQO family.</text>
</comment>
<dbReference type="Gene3D" id="3.30.9.10">
    <property type="entry name" value="D-Amino Acid Oxidase, subunit A, domain 2"/>
    <property type="match status" value="1"/>
</dbReference>
<accession>A0ABP8IZB8</accession>
<keyword evidence="6 9" id="KW-0285">Flavoprotein</keyword>
<proteinExistence type="inferred from homology"/>
<dbReference type="EC" id="1.1.5.4" evidence="9"/>
<evidence type="ECO:0000256" key="6">
    <source>
        <dbReference type="ARBA" id="ARBA00022630"/>
    </source>
</evidence>
<reference evidence="11" key="1">
    <citation type="journal article" date="2019" name="Int. J. Syst. Evol. Microbiol.">
        <title>The Global Catalogue of Microorganisms (GCM) 10K type strain sequencing project: providing services to taxonomists for standard genome sequencing and annotation.</title>
        <authorList>
            <consortium name="The Broad Institute Genomics Platform"/>
            <consortium name="The Broad Institute Genome Sequencing Center for Infectious Disease"/>
            <person name="Wu L."/>
            <person name="Ma J."/>
        </authorList>
    </citation>
    <scope>NUCLEOTIDE SEQUENCE [LARGE SCALE GENOMIC DNA]</scope>
    <source>
        <strain evidence="11">JCM 17924</strain>
    </source>
</reference>
<dbReference type="Gene3D" id="3.50.50.60">
    <property type="entry name" value="FAD/NAD(P)-binding domain"/>
    <property type="match status" value="1"/>
</dbReference>
<dbReference type="NCBIfam" id="NF003605">
    <property type="entry name" value="PRK05257.1-4"/>
    <property type="match status" value="1"/>
</dbReference>
<protein>
    <recommendedName>
        <fullName evidence="9">Probable malate:quinone oxidoreductase</fullName>
        <ecNumber evidence="9">1.1.5.4</ecNumber>
    </recommendedName>
    <alternativeName>
        <fullName evidence="9">MQO</fullName>
    </alternativeName>
    <alternativeName>
        <fullName evidence="9">Malate dehydrogenase [quinone]</fullName>
    </alternativeName>
</protein>
<gene>
    <name evidence="9" type="primary">mqo</name>
    <name evidence="10" type="ORF">GCM10023186_18920</name>
</gene>
<dbReference type="HAMAP" id="MF_00212">
    <property type="entry name" value="MQO"/>
    <property type="match status" value="1"/>
</dbReference>
<dbReference type="Pfam" id="PF06039">
    <property type="entry name" value="Mqo"/>
    <property type="match status" value="1"/>
</dbReference>
<evidence type="ECO:0000256" key="3">
    <source>
        <dbReference type="ARBA" id="ARBA00005012"/>
    </source>
</evidence>
<comment type="caution">
    <text evidence="10">The sequence shown here is derived from an EMBL/GenBank/DDBJ whole genome shotgun (WGS) entry which is preliminary data.</text>
</comment>
<dbReference type="RefSeq" id="WP_345223589.1">
    <property type="nucleotide sequence ID" value="NZ_BAABHA010000004.1"/>
</dbReference>
<evidence type="ECO:0000313" key="11">
    <source>
        <dbReference type="Proteomes" id="UP001500454"/>
    </source>
</evidence>
<dbReference type="NCBIfam" id="TIGR01320">
    <property type="entry name" value="mal_quin_oxido"/>
    <property type="match status" value="1"/>
</dbReference>
<dbReference type="NCBIfam" id="NF009875">
    <property type="entry name" value="PRK13339.1"/>
    <property type="match status" value="1"/>
</dbReference>
<evidence type="ECO:0000256" key="1">
    <source>
        <dbReference type="ARBA" id="ARBA00001139"/>
    </source>
</evidence>
<dbReference type="NCBIfam" id="NF003603">
    <property type="entry name" value="PRK05257.1-1"/>
    <property type="match status" value="1"/>
</dbReference>
<dbReference type="NCBIfam" id="NF003613">
    <property type="entry name" value="PRK05257.3-4"/>
    <property type="match status" value="1"/>
</dbReference>
<name>A0ABP8IZB8_9BACT</name>
<evidence type="ECO:0000256" key="7">
    <source>
        <dbReference type="ARBA" id="ARBA00022827"/>
    </source>
</evidence>
<evidence type="ECO:0000256" key="5">
    <source>
        <dbReference type="ARBA" id="ARBA00022532"/>
    </source>
</evidence>
<comment type="catalytic activity">
    <reaction evidence="1 9">
        <text>(S)-malate + a quinone = a quinol + oxaloacetate</text>
        <dbReference type="Rhea" id="RHEA:46012"/>
        <dbReference type="ChEBI" id="CHEBI:15589"/>
        <dbReference type="ChEBI" id="CHEBI:16452"/>
        <dbReference type="ChEBI" id="CHEBI:24646"/>
        <dbReference type="ChEBI" id="CHEBI:132124"/>
        <dbReference type="EC" id="1.1.5.4"/>
    </reaction>
</comment>
<keyword evidence="5 9" id="KW-0816">Tricarboxylic acid cycle</keyword>
<dbReference type="SUPFAM" id="SSF51905">
    <property type="entry name" value="FAD/NAD(P)-binding domain"/>
    <property type="match status" value="1"/>
</dbReference>
<dbReference type="NCBIfam" id="NF003606">
    <property type="entry name" value="PRK05257.2-1"/>
    <property type="match status" value="1"/>
</dbReference>
<dbReference type="Proteomes" id="UP001500454">
    <property type="component" value="Unassembled WGS sequence"/>
</dbReference>
<dbReference type="PANTHER" id="PTHR43104:SF2">
    <property type="entry name" value="L-2-HYDROXYGLUTARATE DEHYDROGENASE, MITOCHONDRIAL"/>
    <property type="match status" value="1"/>
</dbReference>
<dbReference type="InterPro" id="IPR036188">
    <property type="entry name" value="FAD/NAD-bd_sf"/>
</dbReference>
<dbReference type="NCBIfam" id="NF003610">
    <property type="entry name" value="PRK05257.3-1"/>
    <property type="match status" value="1"/>
</dbReference>
<dbReference type="NCBIfam" id="NF003614">
    <property type="entry name" value="PRK05257.3-5"/>
    <property type="match status" value="1"/>
</dbReference>